<name>A0ABS7Y124_9FLAO</name>
<proteinExistence type="predicted"/>
<comment type="caution">
    <text evidence="2">The sequence shown here is derived from an EMBL/GenBank/DDBJ whole genome shotgun (WGS) entry which is preliminary data.</text>
</comment>
<evidence type="ECO:0000313" key="2">
    <source>
        <dbReference type="EMBL" id="MCA0152372.1"/>
    </source>
</evidence>
<reference evidence="3" key="1">
    <citation type="submission" date="2023-07" db="EMBL/GenBank/DDBJ databases">
        <authorList>
            <person name="Yue Y."/>
        </authorList>
    </citation>
    <scope>NUCLEOTIDE SEQUENCE [LARGE SCALE GENOMIC DNA]</scope>
    <source>
        <strain evidence="3">2Y89</strain>
    </source>
</reference>
<organism evidence="2 3">
    <name type="scientific">Winogradskyella vincentii</name>
    <dbReference type="NCBI Taxonomy" id="2877122"/>
    <lineage>
        <taxon>Bacteria</taxon>
        <taxon>Pseudomonadati</taxon>
        <taxon>Bacteroidota</taxon>
        <taxon>Flavobacteriia</taxon>
        <taxon>Flavobacteriales</taxon>
        <taxon>Flavobacteriaceae</taxon>
        <taxon>Winogradskyella</taxon>
    </lineage>
</organism>
<sequence>MNKRLPNFIIVGFPKCGSTSLHYYLNDHPEIFMPTQKELHYFTNEKLSQLNEGPQDNKVNQFNISSFSEYQKKFKNVKNERVIGEVSPSYINYPECIDKIKEKLGDEVKIIIIVRDPIKRAFSNYLHLVRESREKQSFYEALKQEDQRKKLKYSDFWYYSFNSMYYDKIKAFNNEFKDVLIVKTEDLNKKATDVLKSVYEFLEVDSNYLPGNLEKRYNPGGVFEENLITRFFFKQSSLRSFIKKVVPITPWMKHIKQKMISKYKKPTPSIDKDSEDYLVDLLKEQVIKLNQEFQINIDDWNPKFQKN</sequence>
<dbReference type="SUPFAM" id="SSF52540">
    <property type="entry name" value="P-loop containing nucleoside triphosphate hydrolases"/>
    <property type="match status" value="1"/>
</dbReference>
<dbReference type="PANTHER" id="PTHR10605:SF56">
    <property type="entry name" value="BIFUNCTIONAL HEPARAN SULFATE N-DEACETYLASE_N-SULFOTRANSFERASE"/>
    <property type="match status" value="1"/>
</dbReference>
<gene>
    <name evidence="2" type="ORF">LBV24_04030</name>
</gene>
<protein>
    <submittedName>
        <fullName evidence="2">Sulfotransferase</fullName>
    </submittedName>
</protein>
<dbReference type="Pfam" id="PF13469">
    <property type="entry name" value="Sulfotransfer_3"/>
    <property type="match status" value="1"/>
</dbReference>
<dbReference type="Proteomes" id="UP001198402">
    <property type="component" value="Unassembled WGS sequence"/>
</dbReference>
<keyword evidence="1" id="KW-0808">Transferase</keyword>
<dbReference type="RefSeq" id="WP_224477312.1">
    <property type="nucleotide sequence ID" value="NZ_JAIUJS010000002.1"/>
</dbReference>
<dbReference type="InterPro" id="IPR037359">
    <property type="entry name" value="NST/OST"/>
</dbReference>
<accession>A0ABS7Y124</accession>
<keyword evidence="3" id="KW-1185">Reference proteome</keyword>
<dbReference type="InterPro" id="IPR027417">
    <property type="entry name" value="P-loop_NTPase"/>
</dbReference>
<dbReference type="Gene3D" id="3.40.50.300">
    <property type="entry name" value="P-loop containing nucleotide triphosphate hydrolases"/>
    <property type="match status" value="1"/>
</dbReference>
<dbReference type="PANTHER" id="PTHR10605">
    <property type="entry name" value="HEPARAN SULFATE SULFOTRANSFERASE"/>
    <property type="match status" value="1"/>
</dbReference>
<dbReference type="EMBL" id="JAIUJS010000002">
    <property type="protein sequence ID" value="MCA0152372.1"/>
    <property type="molecule type" value="Genomic_DNA"/>
</dbReference>
<evidence type="ECO:0000313" key="3">
    <source>
        <dbReference type="Proteomes" id="UP001198402"/>
    </source>
</evidence>
<evidence type="ECO:0000256" key="1">
    <source>
        <dbReference type="ARBA" id="ARBA00022679"/>
    </source>
</evidence>